<evidence type="ECO:0000313" key="5">
    <source>
        <dbReference type="EMBL" id="MFD1784138.1"/>
    </source>
</evidence>
<gene>
    <name evidence="5" type="ORF">ACFSC0_12085</name>
</gene>
<dbReference type="CDD" id="cd00383">
    <property type="entry name" value="trans_reg_C"/>
    <property type="match status" value="1"/>
</dbReference>
<dbReference type="PROSITE" id="PS51755">
    <property type="entry name" value="OMPR_PHOB"/>
    <property type="match status" value="1"/>
</dbReference>
<protein>
    <submittedName>
        <fullName evidence="5">Winged helix-turn-helix domain-containing tetratricopeptide repeat protein</fullName>
    </submittedName>
</protein>
<evidence type="ECO:0000313" key="6">
    <source>
        <dbReference type="Proteomes" id="UP001597237"/>
    </source>
</evidence>
<dbReference type="InterPro" id="IPR011990">
    <property type="entry name" value="TPR-like_helical_dom_sf"/>
</dbReference>
<name>A0ABW4N2T4_9CAUL</name>
<dbReference type="SUPFAM" id="SSF48452">
    <property type="entry name" value="TPR-like"/>
    <property type="match status" value="1"/>
</dbReference>
<keyword evidence="6" id="KW-1185">Reference proteome</keyword>
<dbReference type="SMART" id="SM00862">
    <property type="entry name" value="Trans_reg_C"/>
    <property type="match status" value="1"/>
</dbReference>
<dbReference type="SUPFAM" id="SSF46894">
    <property type="entry name" value="C-terminal effector domain of the bipartite response regulators"/>
    <property type="match status" value="1"/>
</dbReference>
<feature type="compositionally biased region" description="Pro residues" evidence="3">
    <location>
        <begin position="97"/>
        <end position="107"/>
    </location>
</feature>
<accession>A0ABW4N2T4</accession>
<dbReference type="Gene3D" id="1.10.10.10">
    <property type="entry name" value="Winged helix-like DNA-binding domain superfamily/Winged helix DNA-binding domain"/>
    <property type="match status" value="1"/>
</dbReference>
<dbReference type="RefSeq" id="WP_377283909.1">
    <property type="nucleotide sequence ID" value="NZ_JBHRSI010000009.1"/>
</dbReference>
<dbReference type="Proteomes" id="UP001597237">
    <property type="component" value="Unassembled WGS sequence"/>
</dbReference>
<dbReference type="EMBL" id="JBHUEY010000001">
    <property type="protein sequence ID" value="MFD1784138.1"/>
    <property type="molecule type" value="Genomic_DNA"/>
</dbReference>
<reference evidence="6" key="1">
    <citation type="journal article" date="2019" name="Int. J. Syst. Evol. Microbiol.">
        <title>The Global Catalogue of Microorganisms (GCM) 10K type strain sequencing project: providing services to taxonomists for standard genome sequencing and annotation.</title>
        <authorList>
            <consortium name="The Broad Institute Genomics Platform"/>
            <consortium name="The Broad Institute Genome Sequencing Center for Infectious Disease"/>
            <person name="Wu L."/>
            <person name="Ma J."/>
        </authorList>
    </citation>
    <scope>NUCLEOTIDE SEQUENCE [LARGE SCALE GENOMIC DNA]</scope>
    <source>
        <strain evidence="6">DFY28</strain>
    </source>
</reference>
<evidence type="ECO:0000259" key="4">
    <source>
        <dbReference type="PROSITE" id="PS51755"/>
    </source>
</evidence>
<comment type="caution">
    <text evidence="5">The sequence shown here is derived from an EMBL/GenBank/DDBJ whole genome shotgun (WGS) entry which is preliminary data.</text>
</comment>
<feature type="domain" description="OmpR/PhoB-type" evidence="4">
    <location>
        <begin position="1"/>
        <end position="89"/>
    </location>
</feature>
<feature type="region of interest" description="Disordered" evidence="3">
    <location>
        <begin position="95"/>
        <end position="114"/>
    </location>
</feature>
<feature type="DNA-binding region" description="OmpR/PhoB-type" evidence="2">
    <location>
        <begin position="1"/>
        <end position="89"/>
    </location>
</feature>
<evidence type="ECO:0000256" key="3">
    <source>
        <dbReference type="SAM" id="MobiDB-lite"/>
    </source>
</evidence>
<dbReference type="Gene3D" id="3.40.50.10070">
    <property type="entry name" value="TolB, N-terminal domain"/>
    <property type="match status" value="1"/>
</dbReference>
<organism evidence="5 6">
    <name type="scientific">Phenylobacterium terrae</name>
    <dbReference type="NCBI Taxonomy" id="2665495"/>
    <lineage>
        <taxon>Bacteria</taxon>
        <taxon>Pseudomonadati</taxon>
        <taxon>Pseudomonadota</taxon>
        <taxon>Alphaproteobacteria</taxon>
        <taxon>Caulobacterales</taxon>
        <taxon>Caulobacteraceae</taxon>
        <taxon>Phenylobacterium</taxon>
    </lineage>
</organism>
<keyword evidence="1 2" id="KW-0238">DNA-binding</keyword>
<dbReference type="InterPro" id="IPR001867">
    <property type="entry name" value="OmpR/PhoB-type_DNA-bd"/>
</dbReference>
<proteinExistence type="predicted"/>
<evidence type="ECO:0000256" key="1">
    <source>
        <dbReference type="ARBA" id="ARBA00023125"/>
    </source>
</evidence>
<dbReference type="InterPro" id="IPR036388">
    <property type="entry name" value="WH-like_DNA-bd_sf"/>
</dbReference>
<sequence length="507" mass="55017">MDAAACELRKGEARVPLEPQVLALLRLLIDNRHRLVSKDEIVETVWNGRIVSEAAISSRVKSLRQALGDDGSTQSIVRTVPKLGFRFVAEVEAAGPEPTPAASPAPPQEAAEPSSRPSIAVLPFEVLGDPQEAAGLAEALPHDLIAELSRLRWLFVIARGSSFRFRGPDADLAAVRTALNAAYCLTGSVEVSARVMQLTVELADTRDGGVVWSERFRAAPDAVHEIRERIVRQVIGALELQIPLIEARRARLASPENLDAWAAYHLGLSHMYRFTAEGTARAAELFGQAVALEPGFARAHAGLSFTHFQTAFLSFTDAPAWAAAQAQRSAETSLEHDPLDPFCNLVMGRVFWLRRDLEASLPWLERAIGLNPNYAQAKYSKAWSETLMGFGLEGRTGVDEALRLSPLDPLAYGMLGVRALSHLVLDEPEQAAQWGERAARAPGAHALIHMIAAVGHSLAGDPARACRWAASARARKPGLSADDFLSAFPFHDAAARRRVVEAFRSLA</sequence>
<evidence type="ECO:0000256" key="2">
    <source>
        <dbReference type="PROSITE-ProRule" id="PRU01091"/>
    </source>
</evidence>
<dbReference type="InterPro" id="IPR016032">
    <property type="entry name" value="Sig_transdc_resp-reg_C-effctor"/>
</dbReference>
<dbReference type="Gene3D" id="1.25.40.10">
    <property type="entry name" value="Tetratricopeptide repeat domain"/>
    <property type="match status" value="1"/>
</dbReference>
<dbReference type="Pfam" id="PF00486">
    <property type="entry name" value="Trans_reg_C"/>
    <property type="match status" value="1"/>
</dbReference>